<dbReference type="AlphaFoldDB" id="A0A438CZS8"/>
<dbReference type="Proteomes" id="UP000288805">
    <property type="component" value="Unassembled WGS sequence"/>
</dbReference>
<dbReference type="PANTHER" id="PTHR11439:SF463">
    <property type="entry name" value="REVERSE TRANSCRIPTASE TY1_COPIA-TYPE DOMAIN-CONTAINING PROTEIN"/>
    <property type="match status" value="1"/>
</dbReference>
<accession>A0A438CZS8</accession>
<proteinExistence type="predicted"/>
<name>A0A438CZS8_VITVI</name>
<gene>
    <name evidence="1" type="ORF">CK203_083269</name>
</gene>
<protein>
    <submittedName>
        <fullName evidence="1">Uncharacterized protein</fullName>
    </submittedName>
</protein>
<evidence type="ECO:0000313" key="1">
    <source>
        <dbReference type="EMBL" id="RVW28714.1"/>
    </source>
</evidence>
<dbReference type="PANTHER" id="PTHR11439">
    <property type="entry name" value="GAG-POL-RELATED RETROTRANSPOSON"/>
    <property type="match status" value="1"/>
</dbReference>
<sequence>MEECKPTSTPMNQKEKFCKEDDAEKAAKRVIRYVIGTVDYGIKFSQVQSFNFHGFSDSDWVGCVDDMRTVLALVLVFFHGVQRSKKSWLNP</sequence>
<organism evidence="1 2">
    <name type="scientific">Vitis vinifera</name>
    <name type="common">Grape</name>
    <dbReference type="NCBI Taxonomy" id="29760"/>
    <lineage>
        <taxon>Eukaryota</taxon>
        <taxon>Viridiplantae</taxon>
        <taxon>Streptophyta</taxon>
        <taxon>Embryophyta</taxon>
        <taxon>Tracheophyta</taxon>
        <taxon>Spermatophyta</taxon>
        <taxon>Magnoliopsida</taxon>
        <taxon>eudicotyledons</taxon>
        <taxon>Gunneridae</taxon>
        <taxon>Pentapetalae</taxon>
        <taxon>rosids</taxon>
        <taxon>Vitales</taxon>
        <taxon>Vitaceae</taxon>
        <taxon>Viteae</taxon>
        <taxon>Vitis</taxon>
    </lineage>
</organism>
<reference evidence="1 2" key="1">
    <citation type="journal article" date="2018" name="PLoS Genet.">
        <title>Population sequencing reveals clonal diversity and ancestral inbreeding in the grapevine cultivar Chardonnay.</title>
        <authorList>
            <person name="Roach M.J."/>
            <person name="Johnson D.L."/>
            <person name="Bohlmann J."/>
            <person name="van Vuuren H.J."/>
            <person name="Jones S.J."/>
            <person name="Pretorius I.S."/>
            <person name="Schmidt S.A."/>
            <person name="Borneman A.R."/>
        </authorList>
    </citation>
    <scope>NUCLEOTIDE SEQUENCE [LARGE SCALE GENOMIC DNA]</scope>
    <source>
        <strain evidence="2">cv. Chardonnay</strain>
        <tissue evidence="1">Leaf</tissue>
    </source>
</reference>
<comment type="caution">
    <text evidence="1">The sequence shown here is derived from an EMBL/GenBank/DDBJ whole genome shotgun (WGS) entry which is preliminary data.</text>
</comment>
<dbReference type="EMBL" id="QGNW01001881">
    <property type="protein sequence ID" value="RVW28714.1"/>
    <property type="molecule type" value="Genomic_DNA"/>
</dbReference>
<evidence type="ECO:0000313" key="2">
    <source>
        <dbReference type="Proteomes" id="UP000288805"/>
    </source>
</evidence>